<dbReference type="PANTHER" id="PTHR30572:SF4">
    <property type="entry name" value="ABC TRANSPORTER PERMEASE YTRF"/>
    <property type="match status" value="1"/>
</dbReference>
<feature type="transmembrane region" description="Helical" evidence="7">
    <location>
        <begin position="357"/>
        <end position="379"/>
    </location>
</feature>
<feature type="transmembrane region" description="Helical" evidence="7">
    <location>
        <begin position="263"/>
        <end position="288"/>
    </location>
</feature>
<evidence type="ECO:0000313" key="10">
    <source>
        <dbReference type="EMBL" id="AEF97092.1"/>
    </source>
</evidence>
<dbReference type="KEGG" id="mig:Metig_1558"/>
<comment type="similarity">
    <text evidence="6">Belongs to the ABC-4 integral membrane protein family.</text>
</comment>
<evidence type="ECO:0000256" key="4">
    <source>
        <dbReference type="ARBA" id="ARBA00022989"/>
    </source>
</evidence>
<evidence type="ECO:0008006" key="12">
    <source>
        <dbReference type="Google" id="ProtNLM"/>
    </source>
</evidence>
<evidence type="ECO:0000256" key="2">
    <source>
        <dbReference type="ARBA" id="ARBA00022475"/>
    </source>
</evidence>
<dbReference type="Pfam" id="PF02687">
    <property type="entry name" value="FtsX"/>
    <property type="match status" value="1"/>
</dbReference>
<evidence type="ECO:0000256" key="1">
    <source>
        <dbReference type="ARBA" id="ARBA00004651"/>
    </source>
</evidence>
<proteinExistence type="inferred from homology"/>
<accession>F6BB05</accession>
<keyword evidence="2" id="KW-1003">Cell membrane</keyword>
<dbReference type="InterPro" id="IPR025857">
    <property type="entry name" value="MacB_PCD"/>
</dbReference>
<evidence type="ECO:0000256" key="6">
    <source>
        <dbReference type="ARBA" id="ARBA00038076"/>
    </source>
</evidence>
<comment type="subcellular location">
    <subcellularLocation>
        <location evidence="1">Cell membrane</location>
        <topology evidence="1">Multi-pass membrane protein</topology>
    </subcellularLocation>
</comment>
<reference evidence="10 11" key="1">
    <citation type="submission" date="2011-05" db="EMBL/GenBank/DDBJ databases">
        <title>Complete sequence of Methanotorris igneus Kol 5.</title>
        <authorList>
            <consortium name="US DOE Joint Genome Institute"/>
            <person name="Lucas S."/>
            <person name="Han J."/>
            <person name="Lapidus A."/>
            <person name="Cheng J.-F."/>
            <person name="Goodwin L."/>
            <person name="Pitluck S."/>
            <person name="Peters L."/>
            <person name="Mikhailova N."/>
            <person name="Chertkov O."/>
            <person name="Han C."/>
            <person name="Tapia R."/>
            <person name="Land M."/>
            <person name="Hauser L."/>
            <person name="Kyrpides N."/>
            <person name="Ivanova N."/>
            <person name="Pagani I."/>
            <person name="Sieprawska-Lupa M."/>
            <person name="Whitman W."/>
            <person name="Woyke T."/>
        </authorList>
    </citation>
    <scope>NUCLEOTIDE SEQUENCE [LARGE SCALE GENOMIC DNA]</scope>
    <source>
        <strain evidence="11">DSM 5666 / JCM 11834 / Kol 5</strain>
    </source>
</reference>
<dbReference type="AlphaFoldDB" id="F6BB05"/>
<keyword evidence="5 7" id="KW-0472">Membrane</keyword>
<feature type="transmembrane region" description="Helical" evidence="7">
    <location>
        <begin position="300"/>
        <end position="317"/>
    </location>
</feature>
<dbReference type="EMBL" id="CP002737">
    <property type="protein sequence ID" value="AEF97092.1"/>
    <property type="molecule type" value="Genomic_DNA"/>
</dbReference>
<dbReference type="Pfam" id="PF12704">
    <property type="entry name" value="MacB_PCD"/>
    <property type="match status" value="1"/>
</dbReference>
<dbReference type="GO" id="GO:0005886">
    <property type="term" value="C:plasma membrane"/>
    <property type="evidence" value="ECO:0007669"/>
    <property type="project" value="UniProtKB-SubCell"/>
</dbReference>
<dbReference type="GeneID" id="10644431"/>
<evidence type="ECO:0000256" key="5">
    <source>
        <dbReference type="ARBA" id="ARBA00023136"/>
    </source>
</evidence>
<evidence type="ECO:0000259" key="9">
    <source>
        <dbReference type="Pfam" id="PF12704"/>
    </source>
</evidence>
<evidence type="ECO:0000313" key="11">
    <source>
        <dbReference type="Proteomes" id="UP000009227"/>
    </source>
</evidence>
<dbReference type="STRING" id="880724.Metig_1558"/>
<dbReference type="PANTHER" id="PTHR30572">
    <property type="entry name" value="MEMBRANE COMPONENT OF TRANSPORTER-RELATED"/>
    <property type="match status" value="1"/>
</dbReference>
<evidence type="ECO:0000256" key="3">
    <source>
        <dbReference type="ARBA" id="ARBA00022692"/>
    </source>
</evidence>
<feature type="domain" description="MacB-like periplasmic core" evidence="9">
    <location>
        <begin position="21"/>
        <end position="234"/>
    </location>
</feature>
<dbReference type="GO" id="GO:0022857">
    <property type="term" value="F:transmembrane transporter activity"/>
    <property type="evidence" value="ECO:0007669"/>
    <property type="project" value="TreeGrafter"/>
</dbReference>
<feature type="transmembrane region" description="Helical" evidence="7">
    <location>
        <begin position="21"/>
        <end position="45"/>
    </location>
</feature>
<sequence>MKFIDIIAFAGKNLTKKKTQSILTIIGIVIGITAMVSLISLGYGVQNYIQEETSKLGANKIQILPIKHFGVPPMHYFKYKDVKAVMDVKGVDKVLYGWYGGMNVKFGREERFANLFYAEPSALKSVYEDVGGYGIEKGRWLSDGDKYKCVVGYGVANNLFSKKLKVGDRIVINGKRFRIVGIMNQVGNPQDDNIIIIPLKVGEELLNKKGEYNYMMVKVKKGEDVKKVVEDIKNALKKSIGNDDFSVLTSDQLAKSLGGILDVLTLFVVGIAGISLLVGAVGISNTMYMSILERRKDIGILKALGAETTTILAIFMVESGFLGLFGGIIGLVIGLIIAKIIEIAAKNMGYGMVKAWISWELIVGVLLFSFIVGIVSGFFPARKGAKLDPIETLRGP</sequence>
<name>F6BB05_METIK</name>
<feature type="transmembrane region" description="Helical" evidence="7">
    <location>
        <begin position="323"/>
        <end position="345"/>
    </location>
</feature>
<keyword evidence="11" id="KW-1185">Reference proteome</keyword>
<dbReference type="Proteomes" id="UP000009227">
    <property type="component" value="Chromosome"/>
</dbReference>
<dbReference type="RefSeq" id="WP_013799686.1">
    <property type="nucleotide sequence ID" value="NC_015562.1"/>
</dbReference>
<gene>
    <name evidence="10" type="ordered locus">Metig_1558</name>
</gene>
<feature type="domain" description="ABC3 transporter permease C-terminal" evidence="8">
    <location>
        <begin position="271"/>
        <end position="389"/>
    </location>
</feature>
<dbReference type="OrthoDB" id="11469at2157"/>
<keyword evidence="3 7" id="KW-0812">Transmembrane</keyword>
<protein>
    <recommendedName>
        <fullName evidence="12">ABC3 transporter permease protein domain-containing protein</fullName>
    </recommendedName>
</protein>
<organism evidence="11">
    <name type="scientific">Methanotorris igneus (strain DSM 5666 / JCM 11834 / Kol 5)</name>
    <dbReference type="NCBI Taxonomy" id="880724"/>
    <lineage>
        <taxon>Archaea</taxon>
        <taxon>Methanobacteriati</taxon>
        <taxon>Methanobacteriota</taxon>
        <taxon>Methanomada group</taxon>
        <taxon>Methanococci</taxon>
        <taxon>Methanococcales</taxon>
        <taxon>Methanocaldococcaceae</taxon>
        <taxon>Methanotorris</taxon>
    </lineage>
</organism>
<dbReference type="HOGENOM" id="CLU_000604_8_0_2"/>
<evidence type="ECO:0000259" key="8">
    <source>
        <dbReference type="Pfam" id="PF02687"/>
    </source>
</evidence>
<dbReference type="InterPro" id="IPR003838">
    <property type="entry name" value="ABC3_permease_C"/>
</dbReference>
<keyword evidence="4 7" id="KW-1133">Transmembrane helix</keyword>
<evidence type="ECO:0000256" key="7">
    <source>
        <dbReference type="SAM" id="Phobius"/>
    </source>
</evidence>
<dbReference type="InterPro" id="IPR050250">
    <property type="entry name" value="Macrolide_Exporter_MacB"/>
</dbReference>